<protein>
    <submittedName>
        <fullName evidence="3">Zf-HC2 domain-containing protein</fullName>
    </submittedName>
</protein>
<evidence type="ECO:0000256" key="1">
    <source>
        <dbReference type="SAM" id="Phobius"/>
    </source>
</evidence>
<reference evidence="3 4" key="1">
    <citation type="submission" date="2024-03" db="EMBL/GenBank/DDBJ databases">
        <title>Human intestinal bacterial collection.</title>
        <authorList>
            <person name="Pauvert C."/>
            <person name="Hitch T.C.A."/>
            <person name="Clavel T."/>
        </authorList>
    </citation>
    <scope>NUCLEOTIDE SEQUENCE [LARGE SCALE GENOMIC DNA]</scope>
    <source>
        <strain evidence="3 4">CLA-AP-H34</strain>
    </source>
</reference>
<keyword evidence="1" id="KW-0472">Membrane</keyword>
<dbReference type="EMBL" id="JBBMFT010000002">
    <property type="protein sequence ID" value="MEQ2455857.1"/>
    <property type="molecule type" value="Genomic_DNA"/>
</dbReference>
<accession>A0ABV1EMP2</accession>
<comment type="caution">
    <text evidence="3">The sequence shown here is derived from an EMBL/GenBank/DDBJ whole genome shotgun (WGS) entry which is preliminary data.</text>
</comment>
<name>A0ABV1EMP2_9FIRM</name>
<evidence type="ECO:0000259" key="2">
    <source>
        <dbReference type="Pfam" id="PF13490"/>
    </source>
</evidence>
<evidence type="ECO:0000313" key="4">
    <source>
        <dbReference type="Proteomes" id="UP001440599"/>
    </source>
</evidence>
<proteinExistence type="predicted"/>
<evidence type="ECO:0000313" key="3">
    <source>
        <dbReference type="EMBL" id="MEQ2455857.1"/>
    </source>
</evidence>
<dbReference type="Pfam" id="PF13490">
    <property type="entry name" value="zf-HC2"/>
    <property type="match status" value="1"/>
</dbReference>
<organism evidence="3 4">
    <name type="scientific">Flavonifractor hominis</name>
    <dbReference type="NCBI Taxonomy" id="3133178"/>
    <lineage>
        <taxon>Bacteria</taxon>
        <taxon>Bacillati</taxon>
        <taxon>Bacillota</taxon>
        <taxon>Clostridia</taxon>
        <taxon>Eubacteriales</taxon>
        <taxon>Oscillospiraceae</taxon>
        <taxon>Flavonifractor</taxon>
    </lineage>
</organism>
<keyword evidence="1" id="KW-0812">Transmembrane</keyword>
<keyword evidence="4" id="KW-1185">Reference proteome</keyword>
<dbReference type="InterPro" id="IPR027383">
    <property type="entry name" value="Znf_put"/>
</dbReference>
<feature type="domain" description="Putative zinc-finger" evidence="2">
    <location>
        <begin position="10"/>
        <end position="41"/>
    </location>
</feature>
<sequence>MSERLDCCVVRDLLPSYIEGLTEPETAVQVTAHLEQCEACRGLEADLRTAIPVEPAPKRALKFLRKVKRTRLLAALLTLVLTLWAMLALYGSEYRWTEELSSLSEGLQEHVGWIDELEETQLQALDTLELDDMLYVSFRAEGSEDNVHGIARLERGLNGRYQFVGASCAPFPYTAGVWFDGVEGADGAHYYLFAGDGCREIYDFTARFEVYDTQGLDRTIPVTFPVEEGTFLFAWSSEELEYDRQQEHVTLTGSNITLLDREGQDVTQQYWDDSVEQNWVSGVSAAERFLLYWLMALIALLGGILIRYFLT</sequence>
<gene>
    <name evidence="3" type="ORF">WMO45_04925</name>
</gene>
<keyword evidence="1" id="KW-1133">Transmembrane helix</keyword>
<dbReference type="Proteomes" id="UP001440599">
    <property type="component" value="Unassembled WGS sequence"/>
</dbReference>
<feature type="transmembrane region" description="Helical" evidence="1">
    <location>
        <begin position="290"/>
        <end position="310"/>
    </location>
</feature>
<feature type="transmembrane region" description="Helical" evidence="1">
    <location>
        <begin position="72"/>
        <end position="91"/>
    </location>
</feature>
<dbReference type="RefSeq" id="WP_349139457.1">
    <property type="nucleotide sequence ID" value="NZ_JBBMFT010000002.1"/>
</dbReference>